<dbReference type="PANTHER" id="PTHR34309">
    <property type="entry name" value="SLR1406 PROTEIN"/>
    <property type="match status" value="1"/>
</dbReference>
<dbReference type="AlphaFoldDB" id="A0A6M4GX81"/>
<dbReference type="InterPro" id="IPR052517">
    <property type="entry name" value="GlcG_carb_metab_protein"/>
</dbReference>
<dbReference type="SUPFAM" id="SSF143744">
    <property type="entry name" value="GlcG-like"/>
    <property type="match status" value="1"/>
</dbReference>
<dbReference type="EMBL" id="CP053069">
    <property type="protein sequence ID" value="QJR11876.1"/>
    <property type="molecule type" value="Genomic_DNA"/>
</dbReference>
<dbReference type="Gene3D" id="3.30.450.150">
    <property type="entry name" value="Haem-degrading domain"/>
    <property type="match status" value="1"/>
</dbReference>
<dbReference type="PANTHER" id="PTHR34309:SF1">
    <property type="entry name" value="PROTEIN GLCG"/>
    <property type="match status" value="1"/>
</dbReference>
<keyword evidence="2" id="KW-1185">Reference proteome</keyword>
<dbReference type="InterPro" id="IPR038084">
    <property type="entry name" value="PduO/GlcC-like_sf"/>
</dbReference>
<evidence type="ECO:0008006" key="3">
    <source>
        <dbReference type="Google" id="ProtNLM"/>
    </source>
</evidence>
<sequence length="137" mass="13922">MELPLKKTLSLEAARAAMAACEATAAKNGWKVVIAIVDDGGHAVLLQRLDGAQWSSIETALGKARAAVAWKRPTRILEEMVNGGRSAFLSVPGPFAMLQGGVPLESEGAIVGAIGVSGVKASDDEIVAMAGAAVIAG</sequence>
<accession>A0A6M4GX81</accession>
<evidence type="ECO:0000313" key="2">
    <source>
        <dbReference type="Proteomes" id="UP000501534"/>
    </source>
</evidence>
<proteinExistence type="predicted"/>
<protein>
    <recommendedName>
        <fullName evidence="3">Glc operon protein GlcG</fullName>
    </recommendedName>
</protein>
<evidence type="ECO:0000313" key="1">
    <source>
        <dbReference type="EMBL" id="QJR11876.1"/>
    </source>
</evidence>
<reference evidence="1 2" key="1">
    <citation type="submission" date="2020-04" db="EMBL/GenBank/DDBJ databases">
        <title>Usitatibacter rugosus gen. nov., sp. nov. and Usitatibacter palustris sp. nov., novel members of Usitatibacteraceae fam. nov. within the order Nitrosomonadales isolated from soil.</title>
        <authorList>
            <person name="Huber K.J."/>
            <person name="Neumann-Schaal M."/>
            <person name="Geppert A."/>
            <person name="Luckner M."/>
            <person name="Wanner G."/>
            <person name="Overmann J."/>
        </authorList>
    </citation>
    <scope>NUCLEOTIDE SEQUENCE [LARGE SCALE GENOMIC DNA]</scope>
    <source>
        <strain evidence="1 2">0125_3</strain>
    </source>
</reference>
<name>A0A6M4GX81_9PROT</name>
<organism evidence="1 2">
    <name type="scientific">Usitatibacter rugosus</name>
    <dbReference type="NCBI Taxonomy" id="2732067"/>
    <lineage>
        <taxon>Bacteria</taxon>
        <taxon>Pseudomonadati</taxon>
        <taxon>Pseudomonadota</taxon>
        <taxon>Betaproteobacteria</taxon>
        <taxon>Nitrosomonadales</taxon>
        <taxon>Usitatibacteraceae</taxon>
        <taxon>Usitatibacter</taxon>
    </lineage>
</organism>
<dbReference type="InterPro" id="IPR005624">
    <property type="entry name" value="PduO/GlcC-like"/>
</dbReference>
<dbReference type="Proteomes" id="UP000501534">
    <property type="component" value="Chromosome"/>
</dbReference>
<gene>
    <name evidence="1" type="ORF">DSM104443_02959</name>
</gene>
<dbReference type="Pfam" id="PF03928">
    <property type="entry name" value="HbpS-like"/>
    <property type="match status" value="1"/>
</dbReference>
<dbReference type="KEGG" id="uru:DSM104443_02959"/>